<organism evidence="1 2">
    <name type="scientific">Tenacibaculum vairaonense</name>
    <dbReference type="NCBI Taxonomy" id="3137860"/>
    <lineage>
        <taxon>Bacteria</taxon>
        <taxon>Pseudomonadati</taxon>
        <taxon>Bacteroidota</taxon>
        <taxon>Flavobacteriia</taxon>
        <taxon>Flavobacteriales</taxon>
        <taxon>Flavobacteriaceae</taxon>
        <taxon>Tenacibaculum</taxon>
    </lineage>
</organism>
<dbReference type="SUPFAM" id="SSF47345">
    <property type="entry name" value="Colicin E immunity proteins"/>
    <property type="match status" value="1"/>
</dbReference>
<comment type="caution">
    <text evidence="1">The sequence shown here is derived from an EMBL/GenBank/DDBJ whole genome shotgun (WGS) entry which is preliminary data.</text>
</comment>
<gene>
    <name evidence="1" type="ORF">T190115A13A_350004</name>
</gene>
<name>A0ABM9PN56_9FLAO</name>
<protein>
    <submittedName>
        <fullName evidence="1">Colicin immunity protein</fullName>
    </submittedName>
</protein>
<dbReference type="Gene3D" id="1.10.1200.20">
    <property type="entry name" value="Colicin E immunity protein"/>
    <property type="match status" value="1"/>
</dbReference>
<dbReference type="Proteomes" id="UP001497602">
    <property type="component" value="Unassembled WGS sequence"/>
</dbReference>
<sequence>MKLNRNELIEIGYKITNWKGTEEELLILMDVFNKNVPHPNGANLFSYPENYNSRKHNIDEYNPTVEEVVDKALSYKPIITPPPMD</sequence>
<dbReference type="RefSeq" id="WP_348738814.1">
    <property type="nucleotide sequence ID" value="NZ_CAXJRC010000028.1"/>
</dbReference>
<evidence type="ECO:0000313" key="1">
    <source>
        <dbReference type="EMBL" id="CAL2107146.1"/>
    </source>
</evidence>
<dbReference type="EMBL" id="CAXJRC010000028">
    <property type="protein sequence ID" value="CAL2107146.1"/>
    <property type="molecule type" value="Genomic_DNA"/>
</dbReference>
<keyword evidence="2" id="KW-1185">Reference proteome</keyword>
<evidence type="ECO:0000313" key="2">
    <source>
        <dbReference type="Proteomes" id="UP001497602"/>
    </source>
</evidence>
<proteinExistence type="predicted"/>
<reference evidence="1 2" key="1">
    <citation type="submission" date="2024-05" db="EMBL/GenBank/DDBJ databases">
        <authorList>
            <person name="Duchaud E."/>
        </authorList>
    </citation>
    <scope>NUCLEOTIDE SEQUENCE [LARGE SCALE GENOMIC DNA]</scope>
    <source>
        <strain evidence="1">Ena-SAMPLE-TAB-13-05-2024-13:56:06:370-140305</strain>
    </source>
</reference>
<accession>A0ABM9PN56</accession>
<dbReference type="InterPro" id="IPR035900">
    <property type="entry name" value="Colicin_E_sf"/>
</dbReference>